<comment type="function">
    <text evidence="4">Converts adenosine-3',5'-bisphosphate (PAP) to AMP.</text>
</comment>
<comment type="catalytic activity">
    <reaction evidence="1 4">
        <text>adenosine 3',5'-bisphosphate + H2O = AMP + phosphate</text>
        <dbReference type="Rhea" id="RHEA:10040"/>
        <dbReference type="ChEBI" id="CHEBI:15377"/>
        <dbReference type="ChEBI" id="CHEBI:43474"/>
        <dbReference type="ChEBI" id="CHEBI:58343"/>
        <dbReference type="ChEBI" id="CHEBI:456215"/>
        <dbReference type="EC" id="3.1.3.7"/>
    </reaction>
</comment>
<dbReference type="Gene3D" id="3.40.190.80">
    <property type="match status" value="1"/>
</dbReference>
<evidence type="ECO:0000313" key="6">
    <source>
        <dbReference type="EMBL" id="PZE17000.1"/>
    </source>
</evidence>
<feature type="binding site" evidence="4">
    <location>
        <begin position="86"/>
        <end position="89"/>
    </location>
    <ligand>
        <name>substrate</name>
    </ligand>
</feature>
<evidence type="ECO:0000256" key="5">
    <source>
        <dbReference type="PIRSR" id="PIRSR600760-2"/>
    </source>
</evidence>
<gene>
    <name evidence="4" type="primary">cysQ</name>
    <name evidence="6" type="ORF">DNU06_09630</name>
</gene>
<comment type="caution">
    <text evidence="6">The sequence shown here is derived from an EMBL/GenBank/DDBJ whole genome shotgun (WGS) entry which is preliminary data.</text>
</comment>
<feature type="binding site" evidence="5">
    <location>
        <position position="84"/>
    </location>
    <ligand>
        <name>Mg(2+)</name>
        <dbReference type="ChEBI" id="CHEBI:18420"/>
        <label>1</label>
        <note>catalytic</note>
    </ligand>
</feature>
<dbReference type="InterPro" id="IPR006240">
    <property type="entry name" value="CysQ"/>
</dbReference>
<dbReference type="PANTHER" id="PTHR43028:SF5">
    <property type="entry name" value="3'(2'),5'-BISPHOSPHATE NUCLEOTIDASE 1"/>
    <property type="match status" value="1"/>
</dbReference>
<evidence type="ECO:0000256" key="1">
    <source>
        <dbReference type="ARBA" id="ARBA00001625"/>
    </source>
</evidence>
<dbReference type="GO" id="GO:0005886">
    <property type="term" value="C:plasma membrane"/>
    <property type="evidence" value="ECO:0007669"/>
    <property type="project" value="UniProtKB-SubCell"/>
</dbReference>
<feature type="binding site" evidence="4">
    <location>
        <position position="84"/>
    </location>
    <ligand>
        <name>Mg(2+)</name>
        <dbReference type="ChEBI" id="CHEBI:18420"/>
        <label>2</label>
    </ligand>
</feature>
<feature type="binding site" evidence="4">
    <location>
        <position position="87"/>
    </location>
    <ligand>
        <name>Mg(2+)</name>
        <dbReference type="ChEBI" id="CHEBI:18420"/>
        <label>2</label>
    </ligand>
</feature>
<protein>
    <recommendedName>
        <fullName evidence="4">3'(2'),5'-bisphosphate nucleotidase CysQ</fullName>
        <ecNumber evidence="4">3.1.3.7</ecNumber>
    </recommendedName>
    <alternativeName>
        <fullName evidence="4">3'(2'),5-bisphosphonucleoside 3'(2')-phosphohydrolase</fullName>
    </alternativeName>
    <alternativeName>
        <fullName evidence="4">3'-phosphoadenosine 5'-phosphate phosphatase</fullName>
        <shortName evidence="4">PAP phosphatase</shortName>
    </alternativeName>
</protein>
<evidence type="ECO:0000256" key="4">
    <source>
        <dbReference type="HAMAP-Rule" id="MF_02095"/>
    </source>
</evidence>
<reference evidence="6 7" key="1">
    <citation type="submission" date="2018-06" db="EMBL/GenBank/DDBJ databases">
        <title>The draft genome sequence of Crocinitomix sp. SM1701.</title>
        <authorList>
            <person name="Zhang X."/>
        </authorList>
    </citation>
    <scope>NUCLEOTIDE SEQUENCE [LARGE SCALE GENOMIC DNA]</scope>
    <source>
        <strain evidence="6 7">SM1701</strain>
    </source>
</reference>
<proteinExistence type="inferred from homology"/>
<feature type="binding site" evidence="4">
    <location>
        <position position="64"/>
    </location>
    <ligand>
        <name>Mg(2+)</name>
        <dbReference type="ChEBI" id="CHEBI:18420"/>
        <label>1</label>
    </ligand>
</feature>
<keyword evidence="4" id="KW-1003">Cell membrane</keyword>
<dbReference type="AlphaFoldDB" id="A0A2W1N0H2"/>
<sequence length="263" mass="29589">MTEETIKLLIKAVRTASEEVLKIYAEDFAVEIKPDHSPVTIADKLSSKILVKALSPLGIPIISEEEEKMSYKERENLPQIWLIDPVDGTKEFIKKNDQFCINIALVENGKATFGMIASPTESRIIFGGKEIGAFEIPYTTDDPLNEKWRVKFKNNNKNKVIIHSNGGFSGTVVKFVRNLELKYGPLKVIKKGSALKFFDLVRGTADFYIRLAPTMEWDIAAGQAIYEAVGGEVLHIETLLPLTYNKPQLKNPYFLAKKKNLTL</sequence>
<dbReference type="SUPFAM" id="SSF56655">
    <property type="entry name" value="Carbohydrate phosphatase"/>
    <property type="match status" value="1"/>
</dbReference>
<evidence type="ECO:0000313" key="7">
    <source>
        <dbReference type="Proteomes" id="UP000249248"/>
    </source>
</evidence>
<dbReference type="Proteomes" id="UP000249248">
    <property type="component" value="Unassembled WGS sequence"/>
</dbReference>
<keyword evidence="4" id="KW-0472">Membrane</keyword>
<dbReference type="HAMAP" id="MF_02095">
    <property type="entry name" value="CysQ"/>
    <property type="match status" value="1"/>
</dbReference>
<accession>A0A2W1N0H2</accession>
<dbReference type="InterPro" id="IPR020583">
    <property type="entry name" value="Inositol_monoP_metal-BS"/>
</dbReference>
<dbReference type="GO" id="GO:0008441">
    <property type="term" value="F:3'(2'),5'-bisphosphate nucleotidase activity"/>
    <property type="evidence" value="ECO:0007669"/>
    <property type="project" value="UniProtKB-UniRule"/>
</dbReference>
<dbReference type="GO" id="GO:0050427">
    <property type="term" value="P:3'-phosphoadenosine 5'-phosphosulfate metabolic process"/>
    <property type="evidence" value="ECO:0007669"/>
    <property type="project" value="TreeGrafter"/>
</dbReference>
<name>A0A2W1N0H2_9FLAO</name>
<keyword evidence="3 4" id="KW-0460">Magnesium</keyword>
<feature type="binding site" evidence="4">
    <location>
        <position position="84"/>
    </location>
    <ligand>
        <name>Mg(2+)</name>
        <dbReference type="ChEBI" id="CHEBI:18420"/>
        <label>1</label>
    </ligand>
</feature>
<keyword evidence="4" id="KW-0378">Hydrolase</keyword>
<dbReference type="InterPro" id="IPR000760">
    <property type="entry name" value="Inositol_monophosphatase-like"/>
</dbReference>
<dbReference type="InterPro" id="IPR050725">
    <property type="entry name" value="CysQ/Inositol_MonoPase"/>
</dbReference>
<dbReference type="OrthoDB" id="9772456at2"/>
<dbReference type="GO" id="GO:0000287">
    <property type="term" value="F:magnesium ion binding"/>
    <property type="evidence" value="ECO:0007669"/>
    <property type="project" value="UniProtKB-UniRule"/>
</dbReference>
<dbReference type="RefSeq" id="WP_111063090.1">
    <property type="nucleotide sequence ID" value="NZ_JBHUCU010000032.1"/>
</dbReference>
<comment type="similarity">
    <text evidence="4">Belongs to the inositol monophosphatase superfamily. CysQ family.</text>
</comment>
<keyword evidence="7" id="KW-1185">Reference proteome</keyword>
<feature type="binding site" evidence="5">
    <location>
        <position position="64"/>
    </location>
    <ligand>
        <name>Mg(2+)</name>
        <dbReference type="ChEBI" id="CHEBI:18420"/>
        <label>1</label>
        <note>catalytic</note>
    </ligand>
</feature>
<feature type="binding site" evidence="4">
    <location>
        <position position="218"/>
    </location>
    <ligand>
        <name>Mg(2+)</name>
        <dbReference type="ChEBI" id="CHEBI:18420"/>
        <label>2</label>
    </ligand>
</feature>
<dbReference type="CDD" id="cd01638">
    <property type="entry name" value="CysQ"/>
    <property type="match status" value="1"/>
</dbReference>
<dbReference type="Gene3D" id="3.30.540.10">
    <property type="entry name" value="Fructose-1,6-Bisphosphatase, subunit A, domain 1"/>
    <property type="match status" value="1"/>
</dbReference>
<evidence type="ECO:0000256" key="3">
    <source>
        <dbReference type="ARBA" id="ARBA00022842"/>
    </source>
</evidence>
<comment type="subcellular location">
    <subcellularLocation>
        <location evidence="4">Cell membrane</location>
        <topology evidence="4">Peripheral membrane protein</topology>
        <orientation evidence="4">Cytoplasmic side</orientation>
    </subcellularLocation>
</comment>
<dbReference type="GO" id="GO:0000103">
    <property type="term" value="P:sulfate assimilation"/>
    <property type="evidence" value="ECO:0007669"/>
    <property type="project" value="TreeGrafter"/>
</dbReference>
<comment type="cofactor">
    <cofactor evidence="4 5">
        <name>Mg(2+)</name>
        <dbReference type="ChEBI" id="CHEBI:18420"/>
    </cofactor>
</comment>
<dbReference type="EC" id="3.1.3.7" evidence="4"/>
<evidence type="ECO:0000256" key="2">
    <source>
        <dbReference type="ARBA" id="ARBA00022723"/>
    </source>
</evidence>
<dbReference type="PROSITE" id="PS00629">
    <property type="entry name" value="IMP_1"/>
    <property type="match status" value="1"/>
</dbReference>
<feature type="binding site" evidence="5">
    <location>
        <position position="218"/>
    </location>
    <ligand>
        <name>Mg(2+)</name>
        <dbReference type="ChEBI" id="CHEBI:18420"/>
        <label>1</label>
        <note>catalytic</note>
    </ligand>
</feature>
<keyword evidence="2 4" id="KW-0479">Metal-binding</keyword>
<organism evidence="6 7">
    <name type="scientific">Putridiphycobacter roseus</name>
    <dbReference type="NCBI Taxonomy" id="2219161"/>
    <lineage>
        <taxon>Bacteria</taxon>
        <taxon>Pseudomonadati</taxon>
        <taxon>Bacteroidota</taxon>
        <taxon>Flavobacteriia</taxon>
        <taxon>Flavobacteriales</taxon>
        <taxon>Crocinitomicaceae</taxon>
        <taxon>Putridiphycobacter</taxon>
    </lineage>
</organism>
<feature type="binding site" evidence="4">
    <location>
        <position position="64"/>
    </location>
    <ligand>
        <name>substrate</name>
    </ligand>
</feature>
<feature type="binding site" evidence="4">
    <location>
        <position position="218"/>
    </location>
    <ligand>
        <name>substrate</name>
    </ligand>
</feature>
<feature type="binding site" evidence="5">
    <location>
        <position position="87"/>
    </location>
    <ligand>
        <name>Mg(2+)</name>
        <dbReference type="ChEBI" id="CHEBI:18420"/>
        <label>1</label>
        <note>catalytic</note>
    </ligand>
</feature>
<dbReference type="Pfam" id="PF00459">
    <property type="entry name" value="Inositol_P"/>
    <property type="match status" value="1"/>
</dbReference>
<feature type="binding site" evidence="4">
    <location>
        <position position="86"/>
    </location>
    <ligand>
        <name>Mg(2+)</name>
        <dbReference type="ChEBI" id="CHEBI:18420"/>
        <label>1</label>
    </ligand>
</feature>
<dbReference type="EMBL" id="QKSB01000005">
    <property type="protein sequence ID" value="PZE17000.1"/>
    <property type="molecule type" value="Genomic_DNA"/>
</dbReference>
<dbReference type="PANTHER" id="PTHR43028">
    <property type="entry name" value="3'(2'),5'-BISPHOSPHATE NUCLEOTIDASE 1"/>
    <property type="match status" value="1"/>
</dbReference>